<proteinExistence type="inferred from homology"/>
<keyword evidence="7" id="KW-0689">Ribosomal protein</keyword>
<dbReference type="PANTHER" id="PTHR43648:SF1">
    <property type="entry name" value="ELECTRON TRANSFER FLAVOPROTEIN BETA SUBUNIT LYSINE METHYLTRANSFERASE"/>
    <property type="match status" value="1"/>
</dbReference>
<dbReference type="SUPFAM" id="SSF53335">
    <property type="entry name" value="S-adenosyl-L-methionine-dependent methyltransferases"/>
    <property type="match status" value="1"/>
</dbReference>
<accession>A0ABZ0PL29</accession>
<dbReference type="InterPro" id="IPR004498">
    <property type="entry name" value="Ribosomal_PrmA_MeTrfase"/>
</dbReference>
<dbReference type="CDD" id="cd02440">
    <property type="entry name" value="AdoMet_MTases"/>
    <property type="match status" value="1"/>
</dbReference>
<evidence type="ECO:0000313" key="7">
    <source>
        <dbReference type="EMBL" id="WPB85795.1"/>
    </source>
</evidence>
<dbReference type="GO" id="GO:0005840">
    <property type="term" value="C:ribosome"/>
    <property type="evidence" value="ECO:0007669"/>
    <property type="project" value="UniProtKB-KW"/>
</dbReference>
<keyword evidence="4 6" id="KW-0808">Transferase</keyword>
<evidence type="ECO:0000256" key="1">
    <source>
        <dbReference type="ARBA" id="ARBA00009741"/>
    </source>
</evidence>
<evidence type="ECO:0000256" key="3">
    <source>
        <dbReference type="ARBA" id="ARBA00022603"/>
    </source>
</evidence>
<dbReference type="GO" id="GO:0032259">
    <property type="term" value="P:methylation"/>
    <property type="evidence" value="ECO:0007669"/>
    <property type="project" value="UniProtKB-KW"/>
</dbReference>
<feature type="binding site" evidence="6">
    <location>
        <position position="182"/>
    </location>
    <ligand>
        <name>S-adenosyl-L-methionine</name>
        <dbReference type="ChEBI" id="CHEBI:59789"/>
    </ligand>
</feature>
<organism evidence="7 8">
    <name type="scientific">Sediminicoccus rosea</name>
    <dbReference type="NCBI Taxonomy" id="1225128"/>
    <lineage>
        <taxon>Bacteria</taxon>
        <taxon>Pseudomonadati</taxon>
        <taxon>Pseudomonadota</taxon>
        <taxon>Alphaproteobacteria</taxon>
        <taxon>Acetobacterales</taxon>
        <taxon>Roseomonadaceae</taxon>
        <taxon>Sediminicoccus</taxon>
    </lineage>
</organism>
<dbReference type="EC" id="2.1.1.-" evidence="6"/>
<gene>
    <name evidence="6" type="primary">prmA</name>
    <name evidence="7" type="ORF">R9Z33_02725</name>
</gene>
<protein>
    <recommendedName>
        <fullName evidence="6">Ribosomal protein L11 methyltransferase</fullName>
        <shortName evidence="6">L11 Mtase</shortName>
        <ecNumber evidence="6">2.1.1.-</ecNumber>
    </recommendedName>
</protein>
<evidence type="ECO:0000256" key="2">
    <source>
        <dbReference type="ARBA" id="ARBA00022490"/>
    </source>
</evidence>
<sequence length="294" mass="31544">MKKQPAPLETLVLDQLPDEAMPAYEAALLSVSATVALFLDEETGNWRIEAVREAQADADALQAALALAAGLTGHEAPLTRHATESEGWLARTVEAFPEQEIGRRFLIRPTHVAPRPTYGRIALTLDAGLAFGSGEHASTQGCLMALERLPKRLPRVLDVGTGSGILAMGAAKLWHVKALASDLDPWSVRVTRENAAMNGLAPRLRAVLATGYAHNAITRGAPYDLIFANILARPLCAMAKDLAAHLRPGGRAILAGLLGKQVRMVLAAHRRAGLVLERRISLDPWATLVLRKPG</sequence>
<evidence type="ECO:0000256" key="5">
    <source>
        <dbReference type="ARBA" id="ARBA00022691"/>
    </source>
</evidence>
<evidence type="ECO:0000256" key="6">
    <source>
        <dbReference type="HAMAP-Rule" id="MF_00735"/>
    </source>
</evidence>
<keyword evidence="8" id="KW-1185">Reference proteome</keyword>
<keyword evidence="5 6" id="KW-0949">S-adenosyl-L-methionine</keyword>
<comment type="similarity">
    <text evidence="1 6">Belongs to the methyltransferase superfamily. PrmA family.</text>
</comment>
<dbReference type="GO" id="GO:0008168">
    <property type="term" value="F:methyltransferase activity"/>
    <property type="evidence" value="ECO:0007669"/>
    <property type="project" value="UniProtKB-KW"/>
</dbReference>
<keyword evidence="2 6" id="KW-0963">Cytoplasm</keyword>
<dbReference type="Gene3D" id="3.40.50.150">
    <property type="entry name" value="Vaccinia Virus protein VP39"/>
    <property type="match status" value="1"/>
</dbReference>
<feature type="binding site" evidence="6">
    <location>
        <position position="139"/>
    </location>
    <ligand>
        <name>S-adenosyl-L-methionine</name>
        <dbReference type="ChEBI" id="CHEBI:59789"/>
    </ligand>
</feature>
<evidence type="ECO:0000313" key="8">
    <source>
        <dbReference type="Proteomes" id="UP001305521"/>
    </source>
</evidence>
<name>A0ABZ0PL29_9PROT</name>
<dbReference type="EMBL" id="CP137852">
    <property type="protein sequence ID" value="WPB85795.1"/>
    <property type="molecule type" value="Genomic_DNA"/>
</dbReference>
<dbReference type="PANTHER" id="PTHR43648">
    <property type="entry name" value="ELECTRON TRANSFER FLAVOPROTEIN BETA SUBUNIT LYSINE METHYLTRANSFERASE"/>
    <property type="match status" value="1"/>
</dbReference>
<comment type="subcellular location">
    <subcellularLocation>
        <location evidence="6">Cytoplasm</location>
    </subcellularLocation>
</comment>
<feature type="binding site" evidence="6">
    <location>
        <position position="229"/>
    </location>
    <ligand>
        <name>S-adenosyl-L-methionine</name>
        <dbReference type="ChEBI" id="CHEBI:59789"/>
    </ligand>
</feature>
<dbReference type="HAMAP" id="MF_00735">
    <property type="entry name" value="Methyltr_PrmA"/>
    <property type="match status" value="1"/>
</dbReference>
<comment type="function">
    <text evidence="6">Methylates ribosomal protein L11.</text>
</comment>
<dbReference type="RefSeq" id="WP_318649774.1">
    <property type="nucleotide sequence ID" value="NZ_CP137852.1"/>
</dbReference>
<dbReference type="Proteomes" id="UP001305521">
    <property type="component" value="Chromosome"/>
</dbReference>
<evidence type="ECO:0000256" key="4">
    <source>
        <dbReference type="ARBA" id="ARBA00022679"/>
    </source>
</evidence>
<dbReference type="Pfam" id="PF06325">
    <property type="entry name" value="PrmA"/>
    <property type="match status" value="1"/>
</dbReference>
<keyword evidence="7" id="KW-0687">Ribonucleoprotein</keyword>
<feature type="binding site" evidence="6">
    <location>
        <position position="160"/>
    </location>
    <ligand>
        <name>S-adenosyl-L-methionine</name>
        <dbReference type="ChEBI" id="CHEBI:59789"/>
    </ligand>
</feature>
<keyword evidence="3 6" id="KW-0489">Methyltransferase</keyword>
<reference evidence="7 8" key="1">
    <citation type="submission" date="2023-11" db="EMBL/GenBank/DDBJ databases">
        <title>Arctic aerobic anoxygenic photoheterotroph Sediminicoccus rosea KRV36 adapts its photosynthesis to long days of polar summer.</title>
        <authorList>
            <person name="Tomasch J."/>
            <person name="Kopejtka K."/>
            <person name="Bily T."/>
            <person name="Gardiner A.T."/>
            <person name="Gardian Z."/>
            <person name="Shivaramu S."/>
            <person name="Koblizek M."/>
            <person name="Engelhardt F."/>
            <person name="Kaftan D."/>
        </authorList>
    </citation>
    <scope>NUCLEOTIDE SEQUENCE [LARGE SCALE GENOMIC DNA]</scope>
    <source>
        <strain evidence="7 8">R-30</strain>
    </source>
</reference>
<dbReference type="PIRSF" id="PIRSF000401">
    <property type="entry name" value="RPL11_MTase"/>
    <property type="match status" value="1"/>
</dbReference>
<dbReference type="InterPro" id="IPR050078">
    <property type="entry name" value="Ribosomal_L11_MeTrfase_PrmA"/>
</dbReference>
<comment type="catalytic activity">
    <reaction evidence="6">
        <text>L-lysyl-[protein] + 3 S-adenosyl-L-methionine = N(6),N(6),N(6)-trimethyl-L-lysyl-[protein] + 3 S-adenosyl-L-homocysteine + 3 H(+)</text>
        <dbReference type="Rhea" id="RHEA:54192"/>
        <dbReference type="Rhea" id="RHEA-COMP:9752"/>
        <dbReference type="Rhea" id="RHEA-COMP:13826"/>
        <dbReference type="ChEBI" id="CHEBI:15378"/>
        <dbReference type="ChEBI" id="CHEBI:29969"/>
        <dbReference type="ChEBI" id="CHEBI:57856"/>
        <dbReference type="ChEBI" id="CHEBI:59789"/>
        <dbReference type="ChEBI" id="CHEBI:61961"/>
    </reaction>
</comment>
<dbReference type="InterPro" id="IPR029063">
    <property type="entry name" value="SAM-dependent_MTases_sf"/>
</dbReference>